<dbReference type="AlphaFoldDB" id="D6TK64"/>
<dbReference type="InParanoid" id="D6TK64"/>
<protein>
    <submittedName>
        <fullName evidence="1">Uncharacterized protein</fullName>
    </submittedName>
</protein>
<keyword evidence="2" id="KW-1185">Reference proteome</keyword>
<reference evidence="1 2" key="1">
    <citation type="journal article" date="2011" name="Stand. Genomic Sci.">
        <title>Non-contiguous finished genome sequence and contextual data of the filamentous soil bacterium Ktedonobacter racemifer type strain (SOSP1-21).</title>
        <authorList>
            <person name="Chang Y.J."/>
            <person name="Land M."/>
            <person name="Hauser L."/>
            <person name="Chertkov O."/>
            <person name="Del Rio T.G."/>
            <person name="Nolan M."/>
            <person name="Copeland A."/>
            <person name="Tice H."/>
            <person name="Cheng J.F."/>
            <person name="Lucas S."/>
            <person name="Han C."/>
            <person name="Goodwin L."/>
            <person name="Pitluck S."/>
            <person name="Ivanova N."/>
            <person name="Ovchinikova G."/>
            <person name="Pati A."/>
            <person name="Chen A."/>
            <person name="Palaniappan K."/>
            <person name="Mavromatis K."/>
            <person name="Liolios K."/>
            <person name="Brettin T."/>
            <person name="Fiebig A."/>
            <person name="Rohde M."/>
            <person name="Abt B."/>
            <person name="Goker M."/>
            <person name="Detter J.C."/>
            <person name="Woyke T."/>
            <person name="Bristow J."/>
            <person name="Eisen J.A."/>
            <person name="Markowitz V."/>
            <person name="Hugenholtz P."/>
            <person name="Kyrpides N.C."/>
            <person name="Klenk H.P."/>
            <person name="Lapidus A."/>
        </authorList>
    </citation>
    <scope>NUCLEOTIDE SEQUENCE [LARGE SCALE GENOMIC DNA]</scope>
    <source>
        <strain evidence="2">DSM 44963</strain>
    </source>
</reference>
<dbReference type="Proteomes" id="UP000004508">
    <property type="component" value="Unassembled WGS sequence"/>
</dbReference>
<name>D6TK64_KTERA</name>
<gene>
    <name evidence="1" type="ORF">Krac_7448</name>
</gene>
<accession>D6TK64</accession>
<evidence type="ECO:0000313" key="1">
    <source>
        <dbReference type="EMBL" id="EFH86164.1"/>
    </source>
</evidence>
<dbReference type="RefSeq" id="WP_007910231.1">
    <property type="nucleotide sequence ID" value="NZ_ADVG01000002.1"/>
</dbReference>
<comment type="caution">
    <text evidence="1">The sequence shown here is derived from an EMBL/GenBank/DDBJ whole genome shotgun (WGS) entry which is preliminary data.</text>
</comment>
<sequence>MSVLVVFALIGARQGGVHMVPMSSHSCSHDLQVTPVQVWPTLSHDLRTRIVVLLAELALHIVVAHPANLSTGKEVDYVQSTVIAKNPS</sequence>
<dbReference type="STRING" id="485913.Krac_7448"/>
<proteinExistence type="predicted"/>
<dbReference type="EMBL" id="ADVG01000002">
    <property type="protein sequence ID" value="EFH86164.1"/>
    <property type="molecule type" value="Genomic_DNA"/>
</dbReference>
<organism evidence="1 2">
    <name type="scientific">Ktedonobacter racemifer DSM 44963</name>
    <dbReference type="NCBI Taxonomy" id="485913"/>
    <lineage>
        <taxon>Bacteria</taxon>
        <taxon>Bacillati</taxon>
        <taxon>Chloroflexota</taxon>
        <taxon>Ktedonobacteria</taxon>
        <taxon>Ktedonobacterales</taxon>
        <taxon>Ktedonobacteraceae</taxon>
        <taxon>Ktedonobacter</taxon>
    </lineage>
</organism>
<evidence type="ECO:0000313" key="2">
    <source>
        <dbReference type="Proteomes" id="UP000004508"/>
    </source>
</evidence>